<protein>
    <submittedName>
        <fullName evidence="1">Uncharacterized protein</fullName>
    </submittedName>
</protein>
<evidence type="ECO:0000313" key="2">
    <source>
        <dbReference type="Proteomes" id="UP001314229"/>
    </source>
</evidence>
<gene>
    <name evidence="1" type="ORF">FSCOSCO3_A035205</name>
</gene>
<comment type="caution">
    <text evidence="1">The sequence shown here is derived from an EMBL/GenBank/DDBJ whole genome shotgun (WGS) entry which is preliminary data.</text>
</comment>
<feature type="non-terminal residue" evidence="1">
    <location>
        <position position="51"/>
    </location>
</feature>
<dbReference type="EMBL" id="CAWUFR010000381">
    <property type="protein sequence ID" value="CAK6977000.1"/>
    <property type="molecule type" value="Genomic_DNA"/>
</dbReference>
<name>A0AAV1Q0U8_SCOSC</name>
<dbReference type="Proteomes" id="UP001314229">
    <property type="component" value="Unassembled WGS sequence"/>
</dbReference>
<sequence>MLTPSNVTVNQQEQEADREKWVVGAVTHSPLAVLGVEDDKLASLAERGYNN</sequence>
<dbReference type="AlphaFoldDB" id="A0AAV1Q0U8"/>
<reference evidence="1 2" key="1">
    <citation type="submission" date="2024-01" db="EMBL/GenBank/DDBJ databases">
        <authorList>
            <person name="Alioto T."/>
            <person name="Alioto T."/>
            <person name="Gomez Garrido J."/>
        </authorList>
    </citation>
    <scope>NUCLEOTIDE SEQUENCE [LARGE SCALE GENOMIC DNA]</scope>
</reference>
<accession>A0AAV1Q0U8</accession>
<keyword evidence="2" id="KW-1185">Reference proteome</keyword>
<proteinExistence type="predicted"/>
<organism evidence="1 2">
    <name type="scientific">Scomber scombrus</name>
    <name type="common">Atlantic mackerel</name>
    <name type="synonym">Scomber vernalis</name>
    <dbReference type="NCBI Taxonomy" id="13677"/>
    <lineage>
        <taxon>Eukaryota</taxon>
        <taxon>Metazoa</taxon>
        <taxon>Chordata</taxon>
        <taxon>Craniata</taxon>
        <taxon>Vertebrata</taxon>
        <taxon>Euteleostomi</taxon>
        <taxon>Actinopterygii</taxon>
        <taxon>Neopterygii</taxon>
        <taxon>Teleostei</taxon>
        <taxon>Neoteleostei</taxon>
        <taxon>Acanthomorphata</taxon>
        <taxon>Pelagiaria</taxon>
        <taxon>Scombriformes</taxon>
        <taxon>Scombridae</taxon>
        <taxon>Scomber</taxon>
    </lineage>
</organism>
<evidence type="ECO:0000313" key="1">
    <source>
        <dbReference type="EMBL" id="CAK6977000.1"/>
    </source>
</evidence>